<evidence type="ECO:0000256" key="1">
    <source>
        <dbReference type="SAM" id="Phobius"/>
    </source>
</evidence>
<keyword evidence="2" id="KW-1185">Reference proteome</keyword>
<dbReference type="AlphaFoldDB" id="A0A914PBD9"/>
<evidence type="ECO:0000313" key="3">
    <source>
        <dbReference type="WBParaSite" id="PDA_v2.g15439.t1"/>
    </source>
</evidence>
<sequence length="140" mass="15563">MSNKTNQILTGAAFGFGTIGIVAILGLSIVTLVKVADFNIKNNENYVSTKNDETPIVNNISSNNTIDNNNQSFPISFIFNFNYTYSQNNYLINDTFNINYADIGISNNTLNNLVFTKDGNDSVKENDKFGILKKLFQLSL</sequence>
<reference evidence="3" key="1">
    <citation type="submission" date="2022-11" db="UniProtKB">
        <authorList>
            <consortium name="WormBaseParasite"/>
        </authorList>
    </citation>
    <scope>IDENTIFICATION</scope>
</reference>
<accession>A0A914PBD9</accession>
<dbReference type="WBParaSite" id="PDA_v2.g15439.t1">
    <property type="protein sequence ID" value="PDA_v2.g15439.t1"/>
    <property type="gene ID" value="PDA_v2.g15439"/>
</dbReference>
<keyword evidence="1" id="KW-0472">Membrane</keyword>
<feature type="transmembrane region" description="Helical" evidence="1">
    <location>
        <begin position="12"/>
        <end position="33"/>
    </location>
</feature>
<keyword evidence="1" id="KW-1133">Transmembrane helix</keyword>
<evidence type="ECO:0000313" key="2">
    <source>
        <dbReference type="Proteomes" id="UP000887578"/>
    </source>
</evidence>
<organism evidence="2 3">
    <name type="scientific">Panagrolaimus davidi</name>
    <dbReference type="NCBI Taxonomy" id="227884"/>
    <lineage>
        <taxon>Eukaryota</taxon>
        <taxon>Metazoa</taxon>
        <taxon>Ecdysozoa</taxon>
        <taxon>Nematoda</taxon>
        <taxon>Chromadorea</taxon>
        <taxon>Rhabditida</taxon>
        <taxon>Tylenchina</taxon>
        <taxon>Panagrolaimomorpha</taxon>
        <taxon>Panagrolaimoidea</taxon>
        <taxon>Panagrolaimidae</taxon>
        <taxon>Panagrolaimus</taxon>
    </lineage>
</organism>
<proteinExistence type="predicted"/>
<dbReference type="Proteomes" id="UP000887578">
    <property type="component" value="Unplaced"/>
</dbReference>
<keyword evidence="1" id="KW-0812">Transmembrane</keyword>
<name>A0A914PBD9_9BILA</name>
<protein>
    <submittedName>
        <fullName evidence="3">Uncharacterized protein</fullName>
    </submittedName>
</protein>